<accession>A0A9P8S249</accession>
<protein>
    <submittedName>
        <fullName evidence="2">Uncharacterized protein</fullName>
    </submittedName>
</protein>
<dbReference type="OrthoDB" id="3071602at2759"/>
<dbReference type="RefSeq" id="XP_067768712.1">
    <property type="nucleotide sequence ID" value="XM_067905230.1"/>
</dbReference>
<reference evidence="2 3" key="1">
    <citation type="journal article" date="2014" name="PLoS Genet.">
        <title>The Genome of Spironucleus salmonicida Highlights a Fish Pathogen Adapted to Fluctuating Environments.</title>
        <authorList>
            <person name="Xu F."/>
            <person name="Jerlstrom-Hultqvist J."/>
            <person name="Einarsson E."/>
            <person name="Astvaldsson A."/>
            <person name="Svard S.G."/>
            <person name="Andersson J.O."/>
        </authorList>
    </citation>
    <scope>NUCLEOTIDE SEQUENCE [LARGE SCALE GENOMIC DNA]</scope>
    <source>
        <strain evidence="2 3">ATCC 50377</strain>
    </source>
</reference>
<dbReference type="EMBL" id="AUWU02000001">
    <property type="protein sequence ID" value="KAH0577939.1"/>
    <property type="molecule type" value="Genomic_DNA"/>
</dbReference>
<feature type="region of interest" description="Disordered" evidence="1">
    <location>
        <begin position="1174"/>
        <end position="1206"/>
    </location>
</feature>
<organism evidence="2 3">
    <name type="scientific">Spironucleus salmonicida</name>
    <dbReference type="NCBI Taxonomy" id="348837"/>
    <lineage>
        <taxon>Eukaryota</taxon>
        <taxon>Metamonada</taxon>
        <taxon>Diplomonadida</taxon>
        <taxon>Hexamitidae</taxon>
        <taxon>Hexamitinae</taxon>
        <taxon>Spironucleus</taxon>
    </lineage>
</organism>
<proteinExistence type="predicted"/>
<gene>
    <name evidence="2" type="ORF">SS50377_21294</name>
</gene>
<evidence type="ECO:0000313" key="3">
    <source>
        <dbReference type="Proteomes" id="UP000018208"/>
    </source>
</evidence>
<evidence type="ECO:0000313" key="2">
    <source>
        <dbReference type="EMBL" id="KAH0577939.1"/>
    </source>
</evidence>
<dbReference type="Proteomes" id="UP000018208">
    <property type="component" value="Unassembled WGS sequence"/>
</dbReference>
<sequence length="1777" mass="207605">MSSGLSIEFKALPYSVDQGYNVIINKKIKKLKFTIRDNEISQSIQLDSQQQYILRANISTKEQLCAVQIVLLYKKLKKIIPNCAIQLVQKHELFVYDDLYFWNNIGIVAAQMGLKTKSIKIYKDHKGENQTPDLDLYLAEINQYDLQYISFYDSFDTLTILQPEGINKCAFHENLILIQLAAIQYQHTEKYPLILPLVFGFSAYQLYTDRFVQIFQKAEVASAQDLKHSILRKIFELSNIVYNEQVLPDKFKVMNLFQLPIHFIGTGICLFMFQQLCHVSYLFKAEYFALFSLVNNDFYETLTNAVISQSSRSGKSVALYTQYFFHLLKGNVPILLNKKGSDDQPLYKYRTHSFHEQLVDQYKDIFELQNLKNYKEKVLADVCKFHTFQLESLDQMSFIYQTMIIFINKIEGNLQLVQKLKYDNSIQLQFDQLKLASFFIIDTANIINDIDQVFLEQQKRNNIQLKHPIILVDECLQSQKKKFSKCVKLCQSLFKYYEEKLIKLGKDQYLEIQSTLDNAKFWQIGRLGNIRNTKYHLAINVIQQLLNTDSLLAVKRKLDRISGKLKYEYQDISLYQTVENIITSVQSQTADQRFDTIHANQEIIVEYFKSLNNILGKSEYILIAMEHLHLEIDDYDLLDELVVHSPQILNTGNRTDFRKILFSGMSSYRNRGQYYEDFEVDFYKLILSLFNPRGVETSFWKAFSIIAFKKIEHSQVDDKLSKDKKEEKTSRENAFPISQQGMLKQYWSSSVQSLICKYFMNTNTEDLHQDLQQMILKLPKMSEQYSTKYEMPNFDYFTVIMAGTDLAIINCLTLNQFCYNTMLSRGWLHYINTQMLGYVQPHASLLSSLQYEQRRMVVDDKSYKDSINNVEQSVKTFAKDTPILVSLLYSMMTEKSVEMQFMCSSVCPSIWFQYKQKILNFNATSSHVVSFCVEGKKQIPEQTMYQFDSLTQTYNNIIIHKGAENDAKFKLTKGDAHFELLQDNQNYNISCIASSTLNYEVVSVLNYQLMLTFIEQYSTSEISVAYAQDTLQQMSKLFQRSVLMEFMQVILFMAKLTWQSEILIKNISLIMRYVDTGHIYVQYVHGGSITAAKSEDVFNLLERTSVPHKFMFLNPTFDYAFQNFNKDPTISIYEQVLDDSVAAANETFQLLRYRSPAQTESTNKEDESSIKEAIVEQDGGTQDDVSSTTQIESTTKKGNPPPQKSIWSRIQDRTKMLLMQVYTIKTISQENQCKAQENLKYQETCPMLIIVIPFNKKMCFTDSLDKARHKIFDFIVTFHGYPDLGLEKIDGCQVLPIECGHHVPEVLAEKVKAFTLNNVLQIGLDKKGAHLILDVNYKSQNWQYNLQKAEDLVKLQQQTEKDKNVKHAEILQSEKQKIVKHSFYKISCRQDCYTESFIEFLKINIPFNVFQDYGSNFIQIKQELDQTAKDKLDTMEQFQKCINFDIQFQPQGITQFELGSTTMKAQTNDKQIRLSVLFIQDKQRIIYQLSQLYHMLGFNICNDEIISVFFTVSVDIYKFLEKLQLRLVFAQGENDYQYLYVENNPDTIQQKEEVLSAQILMDANLAAVQALNNQQNFSADARNLVMYTAIILSFKADVNIKCQYQAKNFQFTITYNDLLEQLSTFGSIIYQYKNGTLFLKNSNIHLISIFRLNSPSFQSFCEDDWKYFSLLTQFCNQQENTRQQLFQQKFQTYFDQISKLLQKVTVDKVVYFGFQYECEQITYGKREQFSQRQFLSPNKLDSKQLLKLFVESKVIILSTKIKDNKKNKVLVKIYFFE</sequence>
<keyword evidence="3" id="KW-1185">Reference proteome</keyword>
<comment type="caution">
    <text evidence="2">The sequence shown here is derived from an EMBL/GenBank/DDBJ whole genome shotgun (WGS) entry which is preliminary data.</text>
</comment>
<dbReference type="KEGG" id="ssao:94295317"/>
<feature type="compositionally biased region" description="Polar residues" evidence="1">
    <location>
        <begin position="1179"/>
        <end position="1197"/>
    </location>
</feature>
<name>A0A9P8S249_9EUKA</name>
<dbReference type="GeneID" id="94295317"/>
<evidence type="ECO:0000256" key="1">
    <source>
        <dbReference type="SAM" id="MobiDB-lite"/>
    </source>
</evidence>